<dbReference type="GO" id="GO:0005524">
    <property type="term" value="F:ATP binding"/>
    <property type="evidence" value="ECO:0007669"/>
    <property type="project" value="UniProtKB-KW"/>
</dbReference>
<feature type="non-terminal residue" evidence="12">
    <location>
        <position position="1"/>
    </location>
</feature>
<dbReference type="EMBL" id="AMQN01009164">
    <property type="status" value="NOT_ANNOTATED_CDS"/>
    <property type="molecule type" value="Genomic_DNA"/>
</dbReference>
<evidence type="ECO:0000256" key="9">
    <source>
        <dbReference type="SAM" id="Phobius"/>
    </source>
</evidence>
<evidence type="ECO:0000256" key="6">
    <source>
        <dbReference type="ARBA" id="ARBA00022840"/>
    </source>
</evidence>
<dbReference type="InterPro" id="IPR027417">
    <property type="entry name" value="P-loop_NTPase"/>
</dbReference>
<comment type="similarity">
    <text evidence="2">Belongs to the ABC transporter superfamily. ABCC family. Conjugate transporter (TC 3.A.1.208) subfamily.</text>
</comment>
<dbReference type="InterPro" id="IPR017871">
    <property type="entry name" value="ABC_transporter-like_CS"/>
</dbReference>
<dbReference type="OrthoDB" id="6500128at2759"/>
<name>R7UD12_CAPTE</name>
<feature type="transmembrane region" description="Helical" evidence="9">
    <location>
        <begin position="598"/>
        <end position="623"/>
    </location>
</feature>
<dbReference type="Pfam" id="PF00005">
    <property type="entry name" value="ABC_tran"/>
    <property type="match status" value="2"/>
</dbReference>
<evidence type="ECO:0000313" key="14">
    <source>
        <dbReference type="Proteomes" id="UP000014760"/>
    </source>
</evidence>
<protein>
    <recommendedName>
        <fullName evidence="15">ATP-binding cassette sub-family C member 7</fullName>
    </recommendedName>
</protein>
<dbReference type="FunCoup" id="R7UD12">
    <property type="interactions" value="369"/>
</dbReference>
<keyword evidence="5" id="KW-0547">Nucleotide-binding</keyword>
<dbReference type="InterPro" id="IPR003593">
    <property type="entry name" value="AAA+_ATPase"/>
</dbReference>
<evidence type="ECO:0000256" key="1">
    <source>
        <dbReference type="ARBA" id="ARBA00004141"/>
    </source>
</evidence>
<evidence type="ECO:0000259" key="10">
    <source>
        <dbReference type="PROSITE" id="PS50893"/>
    </source>
</evidence>
<dbReference type="CDD" id="cd03250">
    <property type="entry name" value="ABCC_MRP_domain1"/>
    <property type="match status" value="1"/>
</dbReference>
<comment type="subcellular location">
    <subcellularLocation>
        <location evidence="1">Membrane</location>
        <topology evidence="1">Multi-pass membrane protein</topology>
    </subcellularLocation>
</comment>
<dbReference type="PROSITE" id="PS00211">
    <property type="entry name" value="ABC_TRANSPORTER_1"/>
    <property type="match status" value="1"/>
</dbReference>
<reference evidence="12 14" key="2">
    <citation type="journal article" date="2013" name="Nature">
        <title>Insights into bilaterian evolution from three spiralian genomes.</title>
        <authorList>
            <person name="Simakov O."/>
            <person name="Marletaz F."/>
            <person name="Cho S.J."/>
            <person name="Edsinger-Gonzales E."/>
            <person name="Havlak P."/>
            <person name="Hellsten U."/>
            <person name="Kuo D.H."/>
            <person name="Larsson T."/>
            <person name="Lv J."/>
            <person name="Arendt D."/>
            <person name="Savage R."/>
            <person name="Osoegawa K."/>
            <person name="de Jong P."/>
            <person name="Grimwood J."/>
            <person name="Chapman J.A."/>
            <person name="Shapiro H."/>
            <person name="Aerts A."/>
            <person name="Otillar R.P."/>
            <person name="Terry A.Y."/>
            <person name="Boore J.L."/>
            <person name="Grigoriev I.V."/>
            <person name="Lindberg D.R."/>
            <person name="Seaver E.C."/>
            <person name="Weisblat D.A."/>
            <person name="Putnam N.H."/>
            <person name="Rokhsar D.S."/>
        </authorList>
    </citation>
    <scope>NUCLEOTIDE SEQUENCE</scope>
    <source>
        <strain evidence="12 14">I ESC-2004</strain>
    </source>
</reference>
<dbReference type="InterPro" id="IPR036640">
    <property type="entry name" value="ABC1_TM_sf"/>
</dbReference>
<dbReference type="FunFam" id="3.40.50.300:FF:000482">
    <property type="entry name" value="Multidrug resistance-associated protein member 4"/>
    <property type="match status" value="1"/>
</dbReference>
<dbReference type="OMA" id="ACAQWFH"/>
<dbReference type="FunFam" id="3.40.50.300:FF:000163">
    <property type="entry name" value="Multidrug resistance-associated protein member 4"/>
    <property type="match status" value="1"/>
</dbReference>
<feature type="transmembrane region" description="Helical" evidence="9">
    <location>
        <begin position="663"/>
        <end position="682"/>
    </location>
</feature>
<dbReference type="GO" id="GO:0140359">
    <property type="term" value="F:ABC-type transporter activity"/>
    <property type="evidence" value="ECO:0007669"/>
    <property type="project" value="InterPro"/>
</dbReference>
<reference evidence="13" key="3">
    <citation type="submission" date="2015-06" db="UniProtKB">
        <authorList>
            <consortium name="EnsemblMetazoa"/>
        </authorList>
    </citation>
    <scope>IDENTIFICATION</scope>
</reference>
<feature type="domain" description="ABC transmembrane type-1" evidence="11">
    <location>
        <begin position="1"/>
        <end position="254"/>
    </location>
</feature>
<dbReference type="EMBL" id="KB304804">
    <property type="protein sequence ID" value="ELU01688.1"/>
    <property type="molecule type" value="Genomic_DNA"/>
</dbReference>
<feature type="domain" description="ABC transmembrane type-1" evidence="11">
    <location>
        <begin position="666"/>
        <end position="906"/>
    </location>
</feature>
<evidence type="ECO:0000256" key="3">
    <source>
        <dbReference type="ARBA" id="ARBA00022448"/>
    </source>
</evidence>
<feature type="transmembrane region" description="Helical" evidence="9">
    <location>
        <begin position="31"/>
        <end position="56"/>
    </location>
</feature>
<sequence length="1091" mass="121445">LQETLYVTPPILLGLLLRYFQNDSDVTTQEAYLYAMGIGLCSFLVTFIHHPVCFVCTRLGMWLRISAGTLMYRKSLRLSSSSLAHMSVGNIINRMTNDVTRYDMFTQFIHVIWLAPLEMLIVMGILWSKLGPSILAGLALLLLLIPLQGVLAKLFSVLRRKTAKHSDARVSIMSEILTGVRIIKMYCWEKPFGKLVADVRQRESKRVYGANYCRAISTAPAFSAAKLVAFFTFLSFILDGRMLTTDLVFTTIALYNPVRVMMTLYWPWGIQQLSEGRVSTQRIQEFLLLDEKDQKEVVHDEDRPHPTNCKASAQNASANWDKESGAQLTLQNVSLDVGPGELMVVVGPVAAGKSSLLLALLGELPLTEGQVKVTGKVAYASQQPWIFPASIRQNILFGREFNQKRYDMAIHASALKRDLEIMEDGDSTLVGDRGVSLSGGQKARVSLARAIYFDADVYLLDDPLSAVDTSVGKHIMEKCICGVLKNKPCILITHQVQHLPKADKILILKDGQVMNQGTYEELTEQGIDFQTLVQPPEEEEAAVPDTLNHHKSHASLYRSHNTLDSQRLSPSHEQYVAPIQPEEDIQRGTLSFKLYLRYFYIGTGVFGILLCAFLNIAASLLYVMCDWWLAVGKQSEAVLEHRRLVAEQGPNSTLTDIPEVQNYHNLSILAAITGSCFLFGLFRSLDVFHILVSASKNIHNDMFASVIRSPTKFFDVNPPGRILNRFSKDIGLLDDLLPYSVNEFLVTFLQVIGIVLVACVVNPWVLIGVIPLGMIFILLRKFYLQTSRAVKRIEGVARSPALSHLSSTVHGLHTVRAYGVEAVFMEEFHRHQDVHSSAWFLFISTMRWFVFHLDTLCAAFITVVTLSSVAAAKSLDGGLVGMSVSSALTLMGTFQWAIRQSAEVENLMTSVERVSEYCELEPEAPLEIEGKKPAEAWPESGVVEAKNLSLRYDQETPFVLRDLTFTIRAQEKVGIVGRTGAGKSSLITVLFRMTEPEGLLNIDGLDIQGIGLHDLRSKISIIPQDPMLFTGTVRSNLDPFNQHGDDVLWQVLGEVELQSAVKDLTQGLDSLVSEGGVNFSVGQRQLVCLAR</sequence>
<dbReference type="InterPro" id="IPR050173">
    <property type="entry name" value="ABC_transporter_C-like"/>
</dbReference>
<reference evidence="14" key="1">
    <citation type="submission" date="2012-12" db="EMBL/GenBank/DDBJ databases">
        <authorList>
            <person name="Hellsten U."/>
            <person name="Grimwood J."/>
            <person name="Chapman J.A."/>
            <person name="Shapiro H."/>
            <person name="Aerts A."/>
            <person name="Otillar R.P."/>
            <person name="Terry A.Y."/>
            <person name="Boore J.L."/>
            <person name="Simakov O."/>
            <person name="Marletaz F."/>
            <person name="Cho S.-J."/>
            <person name="Edsinger-Gonzales E."/>
            <person name="Havlak P."/>
            <person name="Kuo D.-H."/>
            <person name="Larsson T."/>
            <person name="Lv J."/>
            <person name="Arendt D."/>
            <person name="Savage R."/>
            <person name="Osoegawa K."/>
            <person name="de Jong P."/>
            <person name="Lindberg D.R."/>
            <person name="Seaver E.C."/>
            <person name="Weisblat D.A."/>
            <person name="Putnam N.H."/>
            <person name="Grigoriev I.V."/>
            <person name="Rokhsar D.S."/>
        </authorList>
    </citation>
    <scope>NUCLEOTIDE SEQUENCE</scope>
    <source>
        <strain evidence="14">I ESC-2004</strain>
    </source>
</reference>
<feature type="domain" description="ABC transporter" evidence="10">
    <location>
        <begin position="311"/>
        <end position="535"/>
    </location>
</feature>
<evidence type="ECO:0008006" key="15">
    <source>
        <dbReference type="Google" id="ProtNLM"/>
    </source>
</evidence>
<keyword evidence="8 9" id="KW-0472">Membrane</keyword>
<dbReference type="SUPFAM" id="SSF90123">
    <property type="entry name" value="ABC transporter transmembrane region"/>
    <property type="match status" value="2"/>
</dbReference>
<evidence type="ECO:0000256" key="2">
    <source>
        <dbReference type="ARBA" id="ARBA00009726"/>
    </source>
</evidence>
<dbReference type="InterPro" id="IPR003439">
    <property type="entry name" value="ABC_transporter-like_ATP-bd"/>
</dbReference>
<evidence type="ECO:0000256" key="7">
    <source>
        <dbReference type="ARBA" id="ARBA00022989"/>
    </source>
</evidence>
<dbReference type="Proteomes" id="UP000014760">
    <property type="component" value="Unassembled WGS sequence"/>
</dbReference>
<dbReference type="PANTHER" id="PTHR24223">
    <property type="entry name" value="ATP-BINDING CASSETTE SUB-FAMILY C"/>
    <property type="match status" value="1"/>
</dbReference>
<gene>
    <name evidence="12" type="ORF">CAPTEDRAFT_62245</name>
</gene>
<feature type="transmembrane region" description="Helical" evidence="9">
    <location>
        <begin position="849"/>
        <end position="872"/>
    </location>
</feature>
<dbReference type="InterPro" id="IPR011527">
    <property type="entry name" value="ABC1_TM_dom"/>
</dbReference>
<dbReference type="PROSITE" id="PS50929">
    <property type="entry name" value="ABC_TM1F"/>
    <property type="match status" value="2"/>
</dbReference>
<feature type="transmembrane region" description="Helical" evidence="9">
    <location>
        <begin position="736"/>
        <end position="758"/>
    </location>
</feature>
<evidence type="ECO:0000259" key="11">
    <source>
        <dbReference type="PROSITE" id="PS50929"/>
    </source>
</evidence>
<dbReference type="GO" id="GO:0016887">
    <property type="term" value="F:ATP hydrolysis activity"/>
    <property type="evidence" value="ECO:0007669"/>
    <property type="project" value="InterPro"/>
</dbReference>
<feature type="non-terminal residue" evidence="12">
    <location>
        <position position="1091"/>
    </location>
</feature>
<dbReference type="FunFam" id="1.20.1560.10:FF:000026">
    <property type="entry name" value="Multidrug resistance-associated protein lethal(2)03659"/>
    <property type="match status" value="1"/>
</dbReference>
<keyword evidence="7 9" id="KW-1133">Transmembrane helix</keyword>
<feature type="transmembrane region" description="Helical" evidence="9">
    <location>
        <begin position="108"/>
        <end position="128"/>
    </location>
</feature>
<keyword evidence="3" id="KW-0813">Transport</keyword>
<dbReference type="Pfam" id="PF00664">
    <property type="entry name" value="ABC_membrane"/>
    <property type="match status" value="2"/>
</dbReference>
<proteinExistence type="inferred from homology"/>
<dbReference type="Gene3D" id="3.40.50.300">
    <property type="entry name" value="P-loop containing nucleotide triphosphate hydrolases"/>
    <property type="match status" value="2"/>
</dbReference>
<keyword evidence="14" id="KW-1185">Reference proteome</keyword>
<dbReference type="AlphaFoldDB" id="R7UD12"/>
<evidence type="ECO:0000256" key="5">
    <source>
        <dbReference type="ARBA" id="ARBA00022741"/>
    </source>
</evidence>
<dbReference type="FunFam" id="1.20.1560.10:FF:000014">
    <property type="entry name" value="Multidrug resistance-associated protein member 4"/>
    <property type="match status" value="1"/>
</dbReference>
<organism evidence="12">
    <name type="scientific">Capitella teleta</name>
    <name type="common">Polychaete worm</name>
    <dbReference type="NCBI Taxonomy" id="283909"/>
    <lineage>
        <taxon>Eukaryota</taxon>
        <taxon>Metazoa</taxon>
        <taxon>Spiralia</taxon>
        <taxon>Lophotrochozoa</taxon>
        <taxon>Annelida</taxon>
        <taxon>Polychaeta</taxon>
        <taxon>Sedentaria</taxon>
        <taxon>Scolecida</taxon>
        <taxon>Capitellidae</taxon>
        <taxon>Capitella</taxon>
    </lineage>
</organism>
<dbReference type="InterPro" id="IPR047083">
    <property type="entry name" value="ABCC4_TMD2"/>
</dbReference>
<dbReference type="Gene3D" id="1.20.1560.10">
    <property type="entry name" value="ABC transporter type 1, transmembrane domain"/>
    <property type="match status" value="2"/>
</dbReference>
<dbReference type="HOGENOM" id="CLU_000604_27_1_1"/>
<dbReference type="PANTHER" id="PTHR24223:SF456">
    <property type="entry name" value="MULTIDRUG RESISTANCE-ASSOCIATED PROTEIN LETHAL(2)03659"/>
    <property type="match status" value="1"/>
</dbReference>
<dbReference type="EnsemblMetazoa" id="CapteT62245">
    <property type="protein sequence ID" value="CapteP62245"/>
    <property type="gene ID" value="CapteG62245"/>
</dbReference>
<evidence type="ECO:0000256" key="4">
    <source>
        <dbReference type="ARBA" id="ARBA00022692"/>
    </source>
</evidence>
<keyword evidence="4 9" id="KW-0812">Transmembrane</keyword>
<dbReference type="CDD" id="cd18601">
    <property type="entry name" value="ABC_6TM_MRP4_D2_like"/>
    <property type="match status" value="1"/>
</dbReference>
<dbReference type="STRING" id="283909.R7UD12"/>
<evidence type="ECO:0000313" key="12">
    <source>
        <dbReference type="EMBL" id="ELU01688.1"/>
    </source>
</evidence>
<dbReference type="SMART" id="SM00382">
    <property type="entry name" value="AAA"/>
    <property type="match status" value="2"/>
</dbReference>
<keyword evidence="6" id="KW-0067">ATP-binding</keyword>
<dbReference type="SUPFAM" id="SSF52540">
    <property type="entry name" value="P-loop containing nucleoside triphosphate hydrolases"/>
    <property type="match status" value="2"/>
</dbReference>
<evidence type="ECO:0000313" key="13">
    <source>
        <dbReference type="EnsemblMetazoa" id="CapteP62245"/>
    </source>
</evidence>
<feature type="transmembrane region" description="Helical" evidence="9">
    <location>
        <begin position="134"/>
        <end position="155"/>
    </location>
</feature>
<dbReference type="PROSITE" id="PS50893">
    <property type="entry name" value="ABC_TRANSPORTER_2"/>
    <property type="match status" value="1"/>
</dbReference>
<evidence type="ECO:0000256" key="8">
    <source>
        <dbReference type="ARBA" id="ARBA00023136"/>
    </source>
</evidence>
<dbReference type="GO" id="GO:0016020">
    <property type="term" value="C:membrane"/>
    <property type="evidence" value="ECO:0007669"/>
    <property type="project" value="UniProtKB-SubCell"/>
</dbReference>
<accession>R7UD12</accession>